<evidence type="ECO:0000313" key="1">
    <source>
        <dbReference type="EnsemblPlants" id="AVESA.00010b.r2.6DG1163100.1.CDS"/>
    </source>
</evidence>
<dbReference type="EnsemblPlants" id="AVESA.00010b.r2.6DG1163100.1">
    <property type="protein sequence ID" value="AVESA.00010b.r2.6DG1163100.1.CDS"/>
    <property type="gene ID" value="AVESA.00010b.r2.6DG1163100"/>
</dbReference>
<organism evidence="1 2">
    <name type="scientific">Avena sativa</name>
    <name type="common">Oat</name>
    <dbReference type="NCBI Taxonomy" id="4498"/>
    <lineage>
        <taxon>Eukaryota</taxon>
        <taxon>Viridiplantae</taxon>
        <taxon>Streptophyta</taxon>
        <taxon>Embryophyta</taxon>
        <taxon>Tracheophyta</taxon>
        <taxon>Spermatophyta</taxon>
        <taxon>Magnoliopsida</taxon>
        <taxon>Liliopsida</taxon>
        <taxon>Poales</taxon>
        <taxon>Poaceae</taxon>
        <taxon>BOP clade</taxon>
        <taxon>Pooideae</taxon>
        <taxon>Poodae</taxon>
        <taxon>Poeae</taxon>
        <taxon>Poeae Chloroplast Group 1 (Aveneae type)</taxon>
        <taxon>Aveninae</taxon>
        <taxon>Avena</taxon>
    </lineage>
</organism>
<proteinExistence type="predicted"/>
<protein>
    <submittedName>
        <fullName evidence="1">Uncharacterized protein</fullName>
    </submittedName>
</protein>
<reference evidence="1" key="2">
    <citation type="submission" date="2025-09" db="UniProtKB">
        <authorList>
            <consortium name="EnsemblPlants"/>
        </authorList>
    </citation>
    <scope>IDENTIFICATION</scope>
</reference>
<dbReference type="Proteomes" id="UP001732700">
    <property type="component" value="Chromosome 6D"/>
</dbReference>
<reference evidence="1" key="1">
    <citation type="submission" date="2021-05" db="EMBL/GenBank/DDBJ databases">
        <authorList>
            <person name="Scholz U."/>
            <person name="Mascher M."/>
            <person name="Fiebig A."/>
        </authorList>
    </citation>
    <scope>NUCLEOTIDE SEQUENCE [LARGE SCALE GENOMIC DNA]</scope>
</reference>
<keyword evidence="2" id="KW-1185">Reference proteome</keyword>
<accession>A0ACD5ZKG4</accession>
<name>A0ACD5ZKG4_AVESA</name>
<sequence length="270" mass="31206">MGRPREMIPENVGKRGEIIGPVDYGCVRRLRHRRLVTYLWLNGFSDTFRGLLNETDSFMSAIHLSRLVEQGLWGDAIAYLSRFLGPPVAPQSDEAKVLHYFLRHHKAFHGMVTGEHDQDVERLYQTYKQYPRHDGTVSLDALRMRSITTTLLYSDQIRASLDWERVRLKASDIVEDLANKAPELTNLVVLPGGSMFPHDVLPIGFGFRRRRHVKRRFRPRPKTLARVYLKRKRMISSSAQHYELNRGLTDKTRKWLADIIDESLQAGGLS</sequence>
<evidence type="ECO:0000313" key="2">
    <source>
        <dbReference type="Proteomes" id="UP001732700"/>
    </source>
</evidence>